<reference evidence="1 2" key="1">
    <citation type="journal article" date="2016" name="Proc. Natl. Acad. Sci. U.S.A.">
        <title>Comparative genomics of biotechnologically important yeasts.</title>
        <authorList>
            <person name="Riley R."/>
            <person name="Haridas S."/>
            <person name="Wolfe K.H."/>
            <person name="Lopes M.R."/>
            <person name="Hittinger C.T."/>
            <person name="Goeker M."/>
            <person name="Salamov A.A."/>
            <person name="Wisecaver J.H."/>
            <person name="Long T.M."/>
            <person name="Calvey C.H."/>
            <person name="Aerts A.L."/>
            <person name="Barry K.W."/>
            <person name="Choi C."/>
            <person name="Clum A."/>
            <person name="Coughlan A.Y."/>
            <person name="Deshpande S."/>
            <person name="Douglass A.P."/>
            <person name="Hanson S.J."/>
            <person name="Klenk H.-P."/>
            <person name="LaButti K.M."/>
            <person name="Lapidus A."/>
            <person name="Lindquist E.A."/>
            <person name="Lipzen A.M."/>
            <person name="Meier-Kolthoff J.P."/>
            <person name="Ohm R.A."/>
            <person name="Otillar R.P."/>
            <person name="Pangilinan J.L."/>
            <person name="Peng Y."/>
            <person name="Rokas A."/>
            <person name="Rosa C.A."/>
            <person name="Scheuner C."/>
            <person name="Sibirny A.A."/>
            <person name="Slot J.C."/>
            <person name="Stielow J.B."/>
            <person name="Sun H."/>
            <person name="Kurtzman C.P."/>
            <person name="Blackwell M."/>
            <person name="Grigoriev I.V."/>
            <person name="Jeffries T.W."/>
        </authorList>
    </citation>
    <scope>NUCLEOTIDE SEQUENCE [LARGE SCALE GENOMIC DNA]</scope>
    <source>
        <strain evidence="2">ATCC 58044 / CBS 1984 / NCYC 433 / NRRL Y-366-8</strain>
    </source>
</reference>
<dbReference type="PANTHER" id="PTHR14614">
    <property type="entry name" value="HEPATOCELLULAR CARCINOMA-ASSOCIATED ANTIGEN"/>
    <property type="match status" value="1"/>
</dbReference>
<dbReference type="AlphaFoldDB" id="A0A1E3PBI0"/>
<evidence type="ECO:0008006" key="3">
    <source>
        <dbReference type="Google" id="ProtNLM"/>
    </source>
</evidence>
<dbReference type="CDD" id="cd02440">
    <property type="entry name" value="AdoMet_MTases"/>
    <property type="match status" value="1"/>
</dbReference>
<accession>A0A1E3PBI0</accession>
<dbReference type="InterPro" id="IPR029063">
    <property type="entry name" value="SAM-dependent_MTases_sf"/>
</dbReference>
<dbReference type="GeneID" id="30201690"/>
<evidence type="ECO:0000313" key="2">
    <source>
        <dbReference type="Proteomes" id="UP000094112"/>
    </source>
</evidence>
<dbReference type="Proteomes" id="UP000094112">
    <property type="component" value="Unassembled WGS sequence"/>
</dbReference>
<dbReference type="SUPFAM" id="SSF53335">
    <property type="entry name" value="S-adenosyl-L-methionine-dependent methyltransferases"/>
    <property type="match status" value="1"/>
</dbReference>
<dbReference type="RefSeq" id="XP_019041781.1">
    <property type="nucleotide sequence ID" value="XM_019184444.1"/>
</dbReference>
<name>A0A1E3PBI0_WICAA</name>
<gene>
    <name evidence="1" type="ORF">WICANDRAFT_76743</name>
</gene>
<dbReference type="OrthoDB" id="194386at2759"/>
<dbReference type="GO" id="GO:0005829">
    <property type="term" value="C:cytosol"/>
    <property type="evidence" value="ECO:0007669"/>
    <property type="project" value="TreeGrafter"/>
</dbReference>
<dbReference type="Gene3D" id="3.40.50.150">
    <property type="entry name" value="Vaccinia Virus protein VP39"/>
    <property type="match status" value="1"/>
</dbReference>
<evidence type="ECO:0000313" key="1">
    <source>
        <dbReference type="EMBL" id="ODQ62574.1"/>
    </source>
</evidence>
<protein>
    <recommendedName>
        <fullName evidence="3">Methyltransferase small domain-containing protein</fullName>
    </recommendedName>
</protein>
<dbReference type="EMBL" id="KV454208">
    <property type="protein sequence ID" value="ODQ62574.1"/>
    <property type="molecule type" value="Genomic_DNA"/>
</dbReference>
<dbReference type="STRING" id="683960.A0A1E3PBI0"/>
<dbReference type="GO" id="GO:0008757">
    <property type="term" value="F:S-adenosylmethionine-dependent methyltransferase activity"/>
    <property type="evidence" value="ECO:0007669"/>
    <property type="project" value="UniProtKB-ARBA"/>
</dbReference>
<dbReference type="Pfam" id="PF10294">
    <property type="entry name" value="Methyltransf_16"/>
    <property type="match status" value="1"/>
</dbReference>
<sequence length="383" mass="43818">MYQIKFLKPLTLNQGSLLPKNPKKNQRNVAASYEISSAITISNDLGEQFFYGRATLACQLRLYDSDEMKNVETKYTPIAITTVEWTAGKRAMDVKLEIPSKYLQPGKYIALNVSVDSTKQAVDEMNVSDITHDELREEWFPEWKKIVGDCVESIDISSTNLQIFPTTSSLLKISNEVPVKSERFAIRSISDVVLYEELSGEIARHLWDAGIIVNNLSKQQFEKFLYRNETSPKGTNLQILELGTGIGLVAIHLSKMSRDSEFLATDLPDAKEICTMNIGLNEVQEQVKFSELDWEDDVPALKQWDIIITTDCTYNPLYYDALIKVLKRESNKDTKIILAHKFREPITESEFFVKIQAHFHLERQMWYNAQGQSLTHIGLYSLK</sequence>
<dbReference type="PANTHER" id="PTHR14614:SF132">
    <property type="entry name" value="PROTEIN-LYSINE METHYLTRANSFERASE C42C1.13"/>
    <property type="match status" value="1"/>
</dbReference>
<keyword evidence="2" id="KW-1185">Reference proteome</keyword>
<dbReference type="InterPro" id="IPR019410">
    <property type="entry name" value="Methyltransf_16"/>
</dbReference>
<organism evidence="1 2">
    <name type="scientific">Wickerhamomyces anomalus (strain ATCC 58044 / CBS 1984 / NCYC 433 / NRRL Y-366-8)</name>
    <name type="common">Yeast</name>
    <name type="synonym">Hansenula anomala</name>
    <dbReference type="NCBI Taxonomy" id="683960"/>
    <lineage>
        <taxon>Eukaryota</taxon>
        <taxon>Fungi</taxon>
        <taxon>Dikarya</taxon>
        <taxon>Ascomycota</taxon>
        <taxon>Saccharomycotina</taxon>
        <taxon>Saccharomycetes</taxon>
        <taxon>Phaffomycetales</taxon>
        <taxon>Wickerhamomycetaceae</taxon>
        <taxon>Wickerhamomyces</taxon>
    </lineage>
</organism>
<proteinExistence type="predicted"/>